<dbReference type="InterPro" id="IPR038980">
    <property type="entry name" value="ATM_plant"/>
</dbReference>
<evidence type="ECO:0000313" key="3">
    <source>
        <dbReference type="Proteomes" id="UP001237642"/>
    </source>
</evidence>
<feature type="domain" description="PI3K/PI4K catalytic" evidence="1">
    <location>
        <begin position="1"/>
        <end position="237"/>
    </location>
</feature>
<reference evidence="2" key="1">
    <citation type="submission" date="2023-02" db="EMBL/GenBank/DDBJ databases">
        <title>Genome of toxic invasive species Heracleum sosnowskyi carries increased number of genes despite the absence of recent whole-genome duplications.</title>
        <authorList>
            <person name="Schelkunov M."/>
            <person name="Shtratnikova V."/>
            <person name="Makarenko M."/>
            <person name="Klepikova A."/>
            <person name="Omelchenko D."/>
            <person name="Novikova G."/>
            <person name="Obukhova E."/>
            <person name="Bogdanov V."/>
            <person name="Penin A."/>
            <person name="Logacheva M."/>
        </authorList>
    </citation>
    <scope>NUCLEOTIDE SEQUENCE</scope>
    <source>
        <strain evidence="2">Hsosn_3</strain>
        <tissue evidence="2">Leaf</tissue>
    </source>
</reference>
<dbReference type="PANTHER" id="PTHR37079:SF4">
    <property type="entry name" value="SERINE_THREONINE-PROTEIN KINASE ATM"/>
    <property type="match status" value="1"/>
</dbReference>
<dbReference type="InterPro" id="IPR000403">
    <property type="entry name" value="PI3/4_kinase_cat_dom"/>
</dbReference>
<sequence length="237" mass="27887">MEQIFGLVNTFLQNHRDTWKWRLRILTYQVVRFTHSAGVLEWVSDNVPLGEYLIGRYVLDHYLRIEKDIGDKEDEYVLDHYLRIEKDIGDKEDEKDLKMILVIFADVSEIRQILRRTPEKLNSQLCVIFIDHVRGMMYCRRALKLQAFHDMAKESDSRFLSSGSVWRATNEDLALMRTCAVMCGFILSKLFDKTDALDDIVFPPVVTAQWEEQIRRLYLLLTVKESAVDVPRNLEAR</sequence>
<name>A0AAD8GX52_9APIA</name>
<dbReference type="PANTHER" id="PTHR37079">
    <property type="entry name" value="SERINE/THREONINE-PROTEIN KINASE ATM"/>
    <property type="match status" value="1"/>
</dbReference>
<reference evidence="2" key="2">
    <citation type="submission" date="2023-05" db="EMBL/GenBank/DDBJ databases">
        <authorList>
            <person name="Schelkunov M.I."/>
        </authorList>
    </citation>
    <scope>NUCLEOTIDE SEQUENCE</scope>
    <source>
        <strain evidence="2">Hsosn_3</strain>
        <tissue evidence="2">Leaf</tissue>
    </source>
</reference>
<comment type="caution">
    <text evidence="2">The sequence shown here is derived from an EMBL/GenBank/DDBJ whole genome shotgun (WGS) entry which is preliminary data.</text>
</comment>
<dbReference type="GO" id="GO:0006974">
    <property type="term" value="P:DNA damage response"/>
    <property type="evidence" value="ECO:0007669"/>
    <property type="project" value="InterPro"/>
</dbReference>
<dbReference type="Gene3D" id="3.30.1010.10">
    <property type="entry name" value="Phosphatidylinositol 3-kinase Catalytic Subunit, Chain A, domain 4"/>
    <property type="match status" value="1"/>
</dbReference>
<proteinExistence type="predicted"/>
<dbReference type="PROSITE" id="PS50290">
    <property type="entry name" value="PI3_4_KINASE_3"/>
    <property type="match status" value="1"/>
</dbReference>
<evidence type="ECO:0000313" key="2">
    <source>
        <dbReference type="EMBL" id="KAK1356346.1"/>
    </source>
</evidence>
<dbReference type="Proteomes" id="UP001237642">
    <property type="component" value="Unassembled WGS sequence"/>
</dbReference>
<evidence type="ECO:0000259" key="1">
    <source>
        <dbReference type="PROSITE" id="PS50290"/>
    </source>
</evidence>
<accession>A0AAD8GX52</accession>
<dbReference type="GO" id="GO:0004674">
    <property type="term" value="F:protein serine/threonine kinase activity"/>
    <property type="evidence" value="ECO:0007669"/>
    <property type="project" value="InterPro"/>
</dbReference>
<dbReference type="EMBL" id="JAUIZM010000011">
    <property type="protein sequence ID" value="KAK1356346.1"/>
    <property type="molecule type" value="Genomic_DNA"/>
</dbReference>
<organism evidence="2 3">
    <name type="scientific">Heracleum sosnowskyi</name>
    <dbReference type="NCBI Taxonomy" id="360622"/>
    <lineage>
        <taxon>Eukaryota</taxon>
        <taxon>Viridiplantae</taxon>
        <taxon>Streptophyta</taxon>
        <taxon>Embryophyta</taxon>
        <taxon>Tracheophyta</taxon>
        <taxon>Spermatophyta</taxon>
        <taxon>Magnoliopsida</taxon>
        <taxon>eudicotyledons</taxon>
        <taxon>Gunneridae</taxon>
        <taxon>Pentapetalae</taxon>
        <taxon>asterids</taxon>
        <taxon>campanulids</taxon>
        <taxon>Apiales</taxon>
        <taxon>Apiaceae</taxon>
        <taxon>Apioideae</taxon>
        <taxon>apioid superclade</taxon>
        <taxon>Tordylieae</taxon>
        <taxon>Tordyliinae</taxon>
        <taxon>Heracleum</taxon>
    </lineage>
</organism>
<gene>
    <name evidence="2" type="ORF">POM88_049602</name>
</gene>
<protein>
    <recommendedName>
        <fullName evidence="1">PI3K/PI4K catalytic domain-containing protein</fullName>
    </recommendedName>
</protein>
<keyword evidence="3" id="KW-1185">Reference proteome</keyword>
<dbReference type="AlphaFoldDB" id="A0AAD8GX52"/>